<accession>A0ABW1EKK2</accession>
<proteinExistence type="predicted"/>
<keyword evidence="3" id="KW-1185">Reference proteome</keyword>
<dbReference type="NCBIfam" id="TIGR03803">
    <property type="entry name" value="Gloeo_Verruco"/>
    <property type="match status" value="4"/>
</dbReference>
<dbReference type="RefSeq" id="WP_263340374.1">
    <property type="nucleotide sequence ID" value="NZ_JAGSYH010000005.1"/>
</dbReference>
<dbReference type="EMBL" id="JBHSPH010000005">
    <property type="protein sequence ID" value="MFC5863503.1"/>
    <property type="molecule type" value="Genomic_DNA"/>
</dbReference>
<sequence>MMSQLQFTPSLQPILTLRKAASLIDVTALLLVAAIAVHAQTGETPADTPPTYSVLYTFTGGADGYAPIGANPLAIDREGNVYGTTEAGGNFVETCLPSGICEPVGGAFCPLGCGTVFKVNREGRESVEYAFTGVAGEQYPQSNVIRDEEGNLYGNITNVIYKIRPSGRETDLYQFTGNGDGGPPSGALISDREGNLYGVSSTGGQNECPYYNPSTCGVVFKIDPRGHETVLYAFTGGADGGSPQGELVRDEEGNLYGTTLYGGALNSLACFSNIRGGNGALPIGCGVIFKVDRAGKETVLHQFDAYVDGYDPTGLTRDRDGTLYGTTFFGGSPDQTAQGLSGYGIVYKLDKSGKYTILHNFTGKADGGSPLGPPLPIGKDLYGTASAGGKLDDDPNGGSAPFFGRSGVIYKLDQSGKETVLYTFQGEADGAAPESELTQDEDGNLYGTAFYGGSFEGESCESSGCGVVYKLTLHNKCDDDRHHDGWSDPFSNHDDHEK</sequence>
<dbReference type="Proteomes" id="UP001596091">
    <property type="component" value="Unassembled WGS sequence"/>
</dbReference>
<comment type="caution">
    <text evidence="2">The sequence shown here is derived from an EMBL/GenBank/DDBJ whole genome shotgun (WGS) entry which is preliminary data.</text>
</comment>
<name>A0ABW1EKK2_9BACT</name>
<gene>
    <name evidence="2" type="ORF">ACFPT7_14450</name>
</gene>
<evidence type="ECO:0000256" key="1">
    <source>
        <dbReference type="SAM" id="MobiDB-lite"/>
    </source>
</evidence>
<reference evidence="3" key="1">
    <citation type="journal article" date="2019" name="Int. J. Syst. Evol. Microbiol.">
        <title>The Global Catalogue of Microorganisms (GCM) 10K type strain sequencing project: providing services to taxonomists for standard genome sequencing and annotation.</title>
        <authorList>
            <consortium name="The Broad Institute Genomics Platform"/>
            <consortium name="The Broad Institute Genome Sequencing Center for Infectious Disease"/>
            <person name="Wu L."/>
            <person name="Ma J."/>
        </authorList>
    </citation>
    <scope>NUCLEOTIDE SEQUENCE [LARGE SCALE GENOMIC DNA]</scope>
    <source>
        <strain evidence="3">JCM 4087</strain>
    </source>
</reference>
<feature type="region of interest" description="Disordered" evidence="1">
    <location>
        <begin position="478"/>
        <end position="498"/>
    </location>
</feature>
<dbReference type="SUPFAM" id="SSF63829">
    <property type="entry name" value="Calcium-dependent phosphotriesterase"/>
    <property type="match status" value="1"/>
</dbReference>
<evidence type="ECO:0000313" key="2">
    <source>
        <dbReference type="EMBL" id="MFC5863503.1"/>
    </source>
</evidence>
<protein>
    <submittedName>
        <fullName evidence="2">Choice-of-anchor tandem repeat GloVer-containing protein</fullName>
    </submittedName>
</protein>
<dbReference type="InterPro" id="IPR022519">
    <property type="entry name" value="Gloeo/Verruco_rpt"/>
</dbReference>
<organism evidence="2 3">
    <name type="scientific">Acidicapsa dinghuensis</name>
    <dbReference type="NCBI Taxonomy" id="2218256"/>
    <lineage>
        <taxon>Bacteria</taxon>
        <taxon>Pseudomonadati</taxon>
        <taxon>Acidobacteriota</taxon>
        <taxon>Terriglobia</taxon>
        <taxon>Terriglobales</taxon>
        <taxon>Acidobacteriaceae</taxon>
        <taxon>Acidicapsa</taxon>
    </lineage>
</organism>
<evidence type="ECO:0000313" key="3">
    <source>
        <dbReference type="Proteomes" id="UP001596091"/>
    </source>
</evidence>